<accession>A0AC58H8Z3</accession>
<gene>
    <name evidence="2" type="primary">tstd2</name>
</gene>
<name>A0AC58H8Z3_DANRE</name>
<evidence type="ECO:0000313" key="1">
    <source>
        <dbReference type="Proteomes" id="UP000000437"/>
    </source>
</evidence>
<evidence type="ECO:0000313" key="2">
    <source>
        <dbReference type="RefSeq" id="XP_073778459.1"/>
    </source>
</evidence>
<keyword evidence="1" id="KW-1185">Reference proteome</keyword>
<proteinExistence type="predicted"/>
<reference evidence="2" key="1">
    <citation type="submission" date="2025-08" db="UniProtKB">
        <authorList>
            <consortium name="RefSeq"/>
        </authorList>
    </citation>
    <scope>IDENTIFICATION</scope>
    <source>
        <strain evidence="2">Tuebingen</strain>
        <tissue evidence="2">Fibroblasts and whole tissue</tissue>
    </source>
</reference>
<dbReference type="Proteomes" id="UP000000437">
    <property type="component" value="Chromosome 14"/>
</dbReference>
<dbReference type="RefSeq" id="XP_073778459.1">
    <property type="nucleotide sequence ID" value="XM_073922358.1"/>
</dbReference>
<organism evidence="1 2">
    <name type="scientific">Danio rerio</name>
    <name type="common">Zebrafish</name>
    <name type="synonym">Brachydanio rerio</name>
    <dbReference type="NCBI Taxonomy" id="7955"/>
    <lineage>
        <taxon>Eukaryota</taxon>
        <taxon>Metazoa</taxon>
        <taxon>Chordata</taxon>
        <taxon>Craniata</taxon>
        <taxon>Vertebrata</taxon>
        <taxon>Euteleostomi</taxon>
        <taxon>Actinopterygii</taxon>
        <taxon>Neopterygii</taxon>
        <taxon>Teleostei</taxon>
        <taxon>Ostariophysi</taxon>
        <taxon>Cypriniformes</taxon>
        <taxon>Danionidae</taxon>
        <taxon>Danioninae</taxon>
        <taxon>Danio</taxon>
    </lineage>
</organism>
<sequence length="501" mass="55969">MLEFWTVYVDIPAVMMADELLHLCDVDSLSADMQKREQQEFTASRRIYSRARRRVFAQFVASKQAPASSGSGCVWLCCGHTHTDPASIHRHASSSHSAEIHQLTSDSLKLQKTHGDSLNHQTDSDSLNHQTLSDSVNHQNTDGDSASVCAAAGVCVAGSADVSSWMPDMSHVSEHELSSGEGVVLLFYCYCLLPDPQLISRWQQQLCTTLRLTGKVRVATEGINGTVGGTAAGAELYMQTMLRHPAFSSMQTEDFKRSAGGAQCFSGLKVGVHREIVPMGVDPELVSYRSAGIHLEPQEFHREVQALVESPELQADTILLDCRNFYESKIGQFSCCVAPDIRKFSYFPDYVDQNLDLFRDKRVLMYCTGGIRCERGSAYLRSKRVCKEVYQLKGGVHKYLEQFPDGFYRGKLFVFDERYAIAYNQDVISVCRYCSQPWDQYVRCSTGVCGQLLLSCVSCRVCGLTACCEECQESSREQCQCTRSRPRIPTHTHTHTAQNSQ</sequence>
<protein>
    <submittedName>
        <fullName evidence="2">Thiosulfate sulfurtransferase/rhodanese-like domain-containing protein 2 isoform X1</fullName>
    </submittedName>
</protein>